<dbReference type="OrthoDB" id="288121at2759"/>
<organism evidence="2 3">
    <name type="scientific">Paramecium sonneborni</name>
    <dbReference type="NCBI Taxonomy" id="65129"/>
    <lineage>
        <taxon>Eukaryota</taxon>
        <taxon>Sar</taxon>
        <taxon>Alveolata</taxon>
        <taxon>Ciliophora</taxon>
        <taxon>Intramacronucleata</taxon>
        <taxon>Oligohymenophorea</taxon>
        <taxon>Peniculida</taxon>
        <taxon>Parameciidae</taxon>
        <taxon>Paramecium</taxon>
    </lineage>
</organism>
<evidence type="ECO:0000313" key="2">
    <source>
        <dbReference type="EMBL" id="CAD8067426.1"/>
    </source>
</evidence>
<keyword evidence="1" id="KW-0175">Coiled coil</keyword>
<comment type="caution">
    <text evidence="2">The sequence shown here is derived from an EMBL/GenBank/DDBJ whole genome shotgun (WGS) entry which is preliminary data.</text>
</comment>
<dbReference type="EMBL" id="CAJJDN010000023">
    <property type="protein sequence ID" value="CAD8067426.1"/>
    <property type="molecule type" value="Genomic_DNA"/>
</dbReference>
<keyword evidence="3" id="KW-1185">Reference proteome</keyword>
<name>A0A8S1LRZ9_9CILI</name>
<dbReference type="Proteomes" id="UP000692954">
    <property type="component" value="Unassembled WGS sequence"/>
</dbReference>
<evidence type="ECO:0000256" key="1">
    <source>
        <dbReference type="SAM" id="Coils"/>
    </source>
</evidence>
<protein>
    <submittedName>
        <fullName evidence="2">Uncharacterized protein</fullName>
    </submittedName>
</protein>
<reference evidence="2" key="1">
    <citation type="submission" date="2021-01" db="EMBL/GenBank/DDBJ databases">
        <authorList>
            <consortium name="Genoscope - CEA"/>
            <person name="William W."/>
        </authorList>
    </citation>
    <scope>NUCLEOTIDE SEQUENCE</scope>
</reference>
<sequence>MYKNQLDYYTSNLKLIDDITSKEFKQYEVGHRKTYSEPDQVQLKRQPDRLEISINQSLMLQMYPSIFKYIKIKIKELTKPLNFVYESNNNQCLIKIFVSSITDSPNILNNSLQVINRSRFQFTEPPSHITKFKCDYVYLSIYTDKYTDLKIKATAGVLQSNNNRSLQKRQQTPMLQIPRELFTPREPGCYTYRSNLSILHKPKTNQSSFIRSNKESQVKFKLILDFKIKNTKQKNSLIEQMMKKKSMIQNNKKIHLLESSYSHELDRLQSRVSRLRNQIKFHISNIDLLWLELLFITLLAKAIKHSYHKRVMRRVITNKVQVCCRKFMRIMLNKISSRYQYGKKEAVYLDTNILFYFGAKLMKSKAKFRAYSILNHFIYRFGHLSNGMNKLQQFILKIKYIQQKWKKFKKSEANYLNRVADQIIDKWGVLYREIISELQNAPKSAPTQDKRLLLETISDNLNNYKRSFLQFNNIFDKLAGGSTIFRPMNNVIMKDIMHQYVIKKANKFQ</sequence>
<accession>A0A8S1LRZ9</accession>
<evidence type="ECO:0000313" key="3">
    <source>
        <dbReference type="Proteomes" id="UP000692954"/>
    </source>
</evidence>
<gene>
    <name evidence="2" type="ORF">PSON_ATCC_30995.1.T0230014</name>
</gene>
<feature type="coiled-coil region" evidence="1">
    <location>
        <begin position="258"/>
        <end position="285"/>
    </location>
</feature>
<dbReference type="AlphaFoldDB" id="A0A8S1LRZ9"/>
<proteinExistence type="predicted"/>